<protein>
    <submittedName>
        <fullName evidence="4">N-acetyltransferase</fullName>
    </submittedName>
</protein>
<dbReference type="Pfam" id="PF00583">
    <property type="entry name" value="Acetyltransf_1"/>
    <property type="match status" value="1"/>
</dbReference>
<keyword evidence="2" id="KW-0012">Acyltransferase</keyword>
<evidence type="ECO:0000313" key="5">
    <source>
        <dbReference type="Proteomes" id="UP000216013"/>
    </source>
</evidence>
<keyword evidence="1 4" id="KW-0808">Transferase</keyword>
<dbReference type="CDD" id="cd04301">
    <property type="entry name" value="NAT_SF"/>
    <property type="match status" value="1"/>
</dbReference>
<dbReference type="AlphaFoldDB" id="A0A268ADB0"/>
<dbReference type="OrthoDB" id="2189687at2"/>
<dbReference type="Gene3D" id="3.40.630.30">
    <property type="match status" value="1"/>
</dbReference>
<dbReference type="GO" id="GO:0016747">
    <property type="term" value="F:acyltransferase activity, transferring groups other than amino-acyl groups"/>
    <property type="evidence" value="ECO:0007669"/>
    <property type="project" value="InterPro"/>
</dbReference>
<name>A0A268ADB0_9BACI</name>
<evidence type="ECO:0000256" key="1">
    <source>
        <dbReference type="ARBA" id="ARBA00022679"/>
    </source>
</evidence>
<dbReference type="RefSeq" id="WP_095232780.1">
    <property type="nucleotide sequence ID" value="NZ_NPBK01000003.1"/>
</dbReference>
<reference evidence="4 5" key="1">
    <citation type="submission" date="2017-07" db="EMBL/GenBank/DDBJ databases">
        <title>Isolation and whole genome analysis of endospore-forming bacteria from heroin.</title>
        <authorList>
            <person name="Kalinowski J."/>
            <person name="Ahrens B."/>
            <person name="Al-Dilaimi A."/>
            <person name="Winkler A."/>
            <person name="Wibberg D."/>
            <person name="Schleenbecker U."/>
            <person name="Ruckert C."/>
            <person name="Wolfel R."/>
            <person name="Grass G."/>
        </authorList>
    </citation>
    <scope>NUCLEOTIDE SEQUENCE [LARGE SCALE GENOMIC DNA]</scope>
    <source>
        <strain evidence="4 5">7528</strain>
    </source>
</reference>
<comment type="caution">
    <text evidence="4">The sequence shown here is derived from an EMBL/GenBank/DDBJ whole genome shotgun (WGS) entry which is preliminary data.</text>
</comment>
<sequence length="117" mass="13509">MLIRYKKSMEKIAMGLLSFMPDVKEVKKLQQTIQEYNNNPNWHLFLWKDEDDILGALGVVINEDKAIVQHISVDPSHRGNGIGKQMVCELRNMYSPMHQVTATDETKNFLEKCETEA</sequence>
<dbReference type="PANTHER" id="PTHR43800:SF1">
    <property type="entry name" value="PEPTIDYL-LYSINE N-ACETYLTRANSFERASE YJAB"/>
    <property type="match status" value="1"/>
</dbReference>
<dbReference type="EMBL" id="NPBV01000003">
    <property type="protein sequence ID" value="PAD22104.1"/>
    <property type="molecule type" value="Genomic_DNA"/>
</dbReference>
<evidence type="ECO:0000256" key="2">
    <source>
        <dbReference type="ARBA" id="ARBA00023315"/>
    </source>
</evidence>
<dbReference type="PANTHER" id="PTHR43800">
    <property type="entry name" value="PEPTIDYL-LYSINE N-ACETYLTRANSFERASE YJAB"/>
    <property type="match status" value="1"/>
</dbReference>
<gene>
    <name evidence="4" type="ORF">CHH64_05530</name>
</gene>
<dbReference type="SUPFAM" id="SSF55729">
    <property type="entry name" value="Acyl-CoA N-acyltransferases (Nat)"/>
    <property type="match status" value="1"/>
</dbReference>
<proteinExistence type="predicted"/>
<evidence type="ECO:0000259" key="3">
    <source>
        <dbReference type="PROSITE" id="PS51186"/>
    </source>
</evidence>
<dbReference type="InterPro" id="IPR000182">
    <property type="entry name" value="GNAT_dom"/>
</dbReference>
<dbReference type="PROSITE" id="PS51186">
    <property type="entry name" value="GNAT"/>
    <property type="match status" value="1"/>
</dbReference>
<accession>A0A268ADB0</accession>
<organism evidence="4 5">
    <name type="scientific">Terribacillus saccharophilus</name>
    <dbReference type="NCBI Taxonomy" id="361277"/>
    <lineage>
        <taxon>Bacteria</taxon>
        <taxon>Bacillati</taxon>
        <taxon>Bacillota</taxon>
        <taxon>Bacilli</taxon>
        <taxon>Bacillales</taxon>
        <taxon>Bacillaceae</taxon>
        <taxon>Terribacillus</taxon>
    </lineage>
</organism>
<feature type="domain" description="N-acetyltransferase" evidence="3">
    <location>
        <begin position="3"/>
        <end position="117"/>
    </location>
</feature>
<evidence type="ECO:0000313" key="4">
    <source>
        <dbReference type="EMBL" id="PAD22104.1"/>
    </source>
</evidence>
<dbReference type="InterPro" id="IPR016181">
    <property type="entry name" value="Acyl_CoA_acyltransferase"/>
</dbReference>
<dbReference type="Proteomes" id="UP000216013">
    <property type="component" value="Unassembled WGS sequence"/>
</dbReference>